<protein>
    <submittedName>
        <fullName evidence="1">Uncharacterized protein</fullName>
    </submittedName>
</protein>
<evidence type="ECO:0000313" key="1">
    <source>
        <dbReference type="EMBL" id="JAD23011.1"/>
    </source>
</evidence>
<reference evidence="1" key="1">
    <citation type="submission" date="2014-09" db="EMBL/GenBank/DDBJ databases">
        <authorList>
            <person name="Magalhaes I.L.F."/>
            <person name="Oliveira U."/>
            <person name="Santos F.R."/>
            <person name="Vidigal T.H.D.A."/>
            <person name="Brescovit A.D."/>
            <person name="Santos A.J."/>
        </authorList>
    </citation>
    <scope>NUCLEOTIDE SEQUENCE</scope>
    <source>
        <tissue evidence="1">Shoot tissue taken approximately 20 cm above the soil surface</tissue>
    </source>
</reference>
<accession>A0A0A8Y9I6</accession>
<proteinExistence type="predicted"/>
<organism evidence="1">
    <name type="scientific">Arundo donax</name>
    <name type="common">Giant reed</name>
    <name type="synonym">Donax arundinaceus</name>
    <dbReference type="NCBI Taxonomy" id="35708"/>
    <lineage>
        <taxon>Eukaryota</taxon>
        <taxon>Viridiplantae</taxon>
        <taxon>Streptophyta</taxon>
        <taxon>Embryophyta</taxon>
        <taxon>Tracheophyta</taxon>
        <taxon>Spermatophyta</taxon>
        <taxon>Magnoliopsida</taxon>
        <taxon>Liliopsida</taxon>
        <taxon>Poales</taxon>
        <taxon>Poaceae</taxon>
        <taxon>PACMAD clade</taxon>
        <taxon>Arundinoideae</taxon>
        <taxon>Arundineae</taxon>
        <taxon>Arundo</taxon>
    </lineage>
</organism>
<dbReference type="AlphaFoldDB" id="A0A0A8Y9I6"/>
<reference evidence="1" key="2">
    <citation type="journal article" date="2015" name="Data Brief">
        <title>Shoot transcriptome of the giant reed, Arundo donax.</title>
        <authorList>
            <person name="Barrero R.A."/>
            <person name="Guerrero F.D."/>
            <person name="Moolhuijzen P."/>
            <person name="Goolsby J.A."/>
            <person name="Tidwell J."/>
            <person name="Bellgard S.E."/>
            <person name="Bellgard M.I."/>
        </authorList>
    </citation>
    <scope>NUCLEOTIDE SEQUENCE</scope>
    <source>
        <tissue evidence="1">Shoot tissue taken approximately 20 cm above the soil surface</tissue>
    </source>
</reference>
<name>A0A0A8Y9I6_ARUDO</name>
<dbReference type="EMBL" id="GBRH01274884">
    <property type="protein sequence ID" value="JAD23011.1"/>
    <property type="molecule type" value="Transcribed_RNA"/>
</dbReference>
<sequence>MMDRLNTRSLLKRKNFKVEGNNYNCVLSTTNTEETALIYSLAANSANGVGNILEYLGI</sequence>